<evidence type="ECO:0000313" key="14">
    <source>
        <dbReference type="Proteomes" id="UP001652700"/>
    </source>
</evidence>
<evidence type="ECO:0000256" key="2">
    <source>
        <dbReference type="ARBA" id="ARBA00010663"/>
    </source>
</evidence>
<feature type="transmembrane region" description="Helical" evidence="11">
    <location>
        <begin position="267"/>
        <end position="285"/>
    </location>
</feature>
<dbReference type="PROSITE" id="PS50262">
    <property type="entry name" value="G_PROTEIN_RECEP_F1_2"/>
    <property type="match status" value="1"/>
</dbReference>
<evidence type="ECO:0000256" key="1">
    <source>
        <dbReference type="ARBA" id="ARBA00004651"/>
    </source>
</evidence>
<evidence type="ECO:0000256" key="10">
    <source>
        <dbReference type="RuleBase" id="RU000688"/>
    </source>
</evidence>
<keyword evidence="7 11" id="KW-0472">Membrane</keyword>
<feature type="transmembrane region" description="Helical" evidence="11">
    <location>
        <begin position="189"/>
        <end position="214"/>
    </location>
</feature>
<organism evidence="13 14">
    <name type="scientific">Diabrotica virgifera virgifera</name>
    <name type="common">western corn rootworm</name>
    <dbReference type="NCBI Taxonomy" id="50390"/>
    <lineage>
        <taxon>Eukaryota</taxon>
        <taxon>Metazoa</taxon>
        <taxon>Ecdysozoa</taxon>
        <taxon>Arthropoda</taxon>
        <taxon>Hexapoda</taxon>
        <taxon>Insecta</taxon>
        <taxon>Pterygota</taxon>
        <taxon>Neoptera</taxon>
        <taxon>Endopterygota</taxon>
        <taxon>Coleoptera</taxon>
        <taxon>Polyphaga</taxon>
        <taxon>Cucujiformia</taxon>
        <taxon>Chrysomeloidea</taxon>
        <taxon>Chrysomelidae</taxon>
        <taxon>Galerucinae</taxon>
        <taxon>Diabroticina</taxon>
        <taxon>Diabroticites</taxon>
        <taxon>Diabrotica</taxon>
    </lineage>
</organism>
<evidence type="ECO:0000256" key="6">
    <source>
        <dbReference type="ARBA" id="ARBA00023040"/>
    </source>
</evidence>
<evidence type="ECO:0000259" key="12">
    <source>
        <dbReference type="PROSITE" id="PS50262"/>
    </source>
</evidence>
<evidence type="ECO:0000256" key="4">
    <source>
        <dbReference type="ARBA" id="ARBA00022692"/>
    </source>
</evidence>
<reference evidence="13" key="1">
    <citation type="submission" date="2025-05" db="UniProtKB">
        <authorList>
            <consortium name="EnsemblMetazoa"/>
        </authorList>
    </citation>
    <scope>IDENTIFICATION</scope>
</reference>
<dbReference type="InterPro" id="IPR000276">
    <property type="entry name" value="GPCR_Rhodpsn"/>
</dbReference>
<dbReference type="SUPFAM" id="SSF81321">
    <property type="entry name" value="Family A G protein-coupled receptor-like"/>
    <property type="match status" value="1"/>
</dbReference>
<evidence type="ECO:0000313" key="13">
    <source>
        <dbReference type="EnsemblMetazoa" id="XP_050509078.1"/>
    </source>
</evidence>
<keyword evidence="4 10" id="KW-0812">Transmembrane</keyword>
<feature type="transmembrane region" description="Helical" evidence="11">
    <location>
        <begin position="306"/>
        <end position="326"/>
    </location>
</feature>
<feature type="transmembrane region" description="Helical" evidence="11">
    <location>
        <begin position="226"/>
        <end position="247"/>
    </location>
</feature>
<comment type="subcellular location">
    <subcellularLocation>
        <location evidence="1">Cell membrane</location>
        <topology evidence="1">Multi-pass membrane protein</topology>
    </subcellularLocation>
</comment>
<keyword evidence="14" id="KW-1185">Reference proteome</keyword>
<name>A0ABM5KFZ6_DIAVI</name>
<dbReference type="InterPro" id="IPR017452">
    <property type="entry name" value="GPCR_Rhodpsn_7TM"/>
</dbReference>
<keyword evidence="5 11" id="KW-1133">Transmembrane helix</keyword>
<sequence>MHEKDLNFIGHIVKDDILYVPLKKFNKTLNLPTSYLKFLNSFGTIVDVAQAETSNLHRAICAVDNSTPLKLKEQEMRINHLSKQEEMNIWMGKPLHGRHLNEVNQEYVVNKASNYWLVSGKVFPRQRVSYLPFRIRTKMSLETPTSTTQLPVCFEDMYYQCEVDDINGNLTNHTVSVPHYPSGYTITQIAVASIVVTVLMIVIVVGNMLVIIAISTEKALKNIQNWFIASLAVSDFFLGLIIMPFSLANELMGYWVFGLWWCEVHSAMDVLLSTASIMNLCLISLDRYWSITQAVEYLKKRTPVRAIVMIAAVWVLSALICIPPLLGWKVARPKDEQYPKCQVSDTINRLNYNGILVSSLAIF</sequence>
<dbReference type="Proteomes" id="UP001652700">
    <property type="component" value="Unplaced"/>
</dbReference>
<comment type="similarity">
    <text evidence="2 10">Belongs to the G-protein coupled receptor 1 family.</text>
</comment>
<evidence type="ECO:0000256" key="5">
    <source>
        <dbReference type="ARBA" id="ARBA00022989"/>
    </source>
</evidence>
<dbReference type="Gene3D" id="1.20.1070.10">
    <property type="entry name" value="Rhodopsin 7-helix transmembrane proteins"/>
    <property type="match status" value="1"/>
</dbReference>
<dbReference type="PANTHER" id="PTHR24248">
    <property type="entry name" value="ADRENERGIC RECEPTOR-RELATED G-PROTEIN COUPLED RECEPTOR"/>
    <property type="match status" value="1"/>
</dbReference>
<evidence type="ECO:0000256" key="8">
    <source>
        <dbReference type="ARBA" id="ARBA00023170"/>
    </source>
</evidence>
<keyword evidence="6 10" id="KW-0297">G-protein coupled receptor</keyword>
<evidence type="ECO:0000256" key="9">
    <source>
        <dbReference type="ARBA" id="ARBA00023224"/>
    </source>
</evidence>
<dbReference type="Pfam" id="PF00001">
    <property type="entry name" value="7tm_1"/>
    <property type="match status" value="1"/>
</dbReference>
<accession>A0ABM5KFZ6</accession>
<feature type="domain" description="G-protein coupled receptors family 1 profile" evidence="12">
    <location>
        <begin position="206"/>
        <end position="363"/>
    </location>
</feature>
<dbReference type="PRINTS" id="PR00237">
    <property type="entry name" value="GPCRRHODOPSN"/>
</dbReference>
<dbReference type="GeneID" id="114328224"/>
<evidence type="ECO:0000256" key="7">
    <source>
        <dbReference type="ARBA" id="ARBA00023136"/>
    </source>
</evidence>
<dbReference type="PANTHER" id="PTHR24248:SF189">
    <property type="entry name" value="ALPHA2-ADRENERGIC-LIKE OCTOPAMINE RECEPTOR, ISOFORM B"/>
    <property type="match status" value="1"/>
</dbReference>
<keyword evidence="8 10" id="KW-0675">Receptor</keyword>
<keyword evidence="9 10" id="KW-0807">Transducer</keyword>
<dbReference type="EnsemblMetazoa" id="XM_050653121.1">
    <property type="protein sequence ID" value="XP_050509078.1"/>
    <property type="gene ID" value="LOC114328224"/>
</dbReference>
<protein>
    <recommendedName>
        <fullName evidence="12">G-protein coupled receptors family 1 profile domain-containing protein</fullName>
    </recommendedName>
</protein>
<evidence type="ECO:0000256" key="3">
    <source>
        <dbReference type="ARBA" id="ARBA00022475"/>
    </source>
</evidence>
<keyword evidence="3" id="KW-1003">Cell membrane</keyword>
<dbReference type="RefSeq" id="XP_050509078.1">
    <property type="nucleotide sequence ID" value="XM_050653121.1"/>
</dbReference>
<dbReference type="PROSITE" id="PS00237">
    <property type="entry name" value="G_PROTEIN_RECEP_F1_1"/>
    <property type="match status" value="1"/>
</dbReference>
<proteinExistence type="inferred from homology"/>
<evidence type="ECO:0000256" key="11">
    <source>
        <dbReference type="SAM" id="Phobius"/>
    </source>
</evidence>